<evidence type="ECO:0000313" key="8">
    <source>
        <dbReference type="Proteomes" id="UP000887540"/>
    </source>
</evidence>
<dbReference type="AlphaFoldDB" id="A0A914DIZ8"/>
<dbReference type="PANTHER" id="PTHR43827:SF3">
    <property type="entry name" value="NADP-DEPENDENT OXIDOREDUCTASE DOMAIN-CONTAINING PROTEIN"/>
    <property type="match status" value="1"/>
</dbReference>
<feature type="domain" description="NADP-dependent oxidoreductase" evidence="7">
    <location>
        <begin position="30"/>
        <end position="292"/>
    </location>
</feature>
<evidence type="ECO:0000259" key="7">
    <source>
        <dbReference type="Pfam" id="PF00248"/>
    </source>
</evidence>
<dbReference type="GO" id="GO:0016616">
    <property type="term" value="F:oxidoreductase activity, acting on the CH-OH group of donors, NAD or NADP as acceptor"/>
    <property type="evidence" value="ECO:0007669"/>
    <property type="project" value="UniProtKB-ARBA"/>
</dbReference>
<organism evidence="8 9">
    <name type="scientific">Acrobeloides nanus</name>
    <dbReference type="NCBI Taxonomy" id="290746"/>
    <lineage>
        <taxon>Eukaryota</taxon>
        <taxon>Metazoa</taxon>
        <taxon>Ecdysozoa</taxon>
        <taxon>Nematoda</taxon>
        <taxon>Chromadorea</taxon>
        <taxon>Rhabditida</taxon>
        <taxon>Tylenchina</taxon>
        <taxon>Cephalobomorpha</taxon>
        <taxon>Cephaloboidea</taxon>
        <taxon>Cephalobidae</taxon>
        <taxon>Acrobeloides</taxon>
    </lineage>
</organism>
<dbReference type="CDD" id="cd19071">
    <property type="entry name" value="AKR_AKR1-5-like"/>
    <property type="match status" value="1"/>
</dbReference>
<evidence type="ECO:0000256" key="6">
    <source>
        <dbReference type="PIRSR" id="PIRSR000097-3"/>
    </source>
</evidence>
<evidence type="ECO:0000313" key="9">
    <source>
        <dbReference type="WBParaSite" id="ACRNAN_scaffold288.g8152.t1"/>
    </source>
</evidence>
<protein>
    <submittedName>
        <fullName evidence="9">NADP-dependent oxidoreductase domain-containing protein</fullName>
    </submittedName>
</protein>
<evidence type="ECO:0000256" key="2">
    <source>
        <dbReference type="ARBA" id="ARBA00022857"/>
    </source>
</evidence>
<evidence type="ECO:0000256" key="3">
    <source>
        <dbReference type="ARBA" id="ARBA00023002"/>
    </source>
</evidence>
<feature type="active site" description="Proton donor" evidence="4">
    <location>
        <position position="63"/>
    </location>
</feature>
<feature type="site" description="Lowers pKa of active site Tyr" evidence="6">
    <location>
        <position position="92"/>
    </location>
</feature>
<keyword evidence="2" id="KW-0521">NADP</keyword>
<accession>A0A914DIZ8</accession>
<dbReference type="InterPro" id="IPR023210">
    <property type="entry name" value="NADP_OxRdtase_dom"/>
</dbReference>
<proteinExistence type="inferred from homology"/>
<dbReference type="PRINTS" id="PR00069">
    <property type="entry name" value="ALDKETRDTASE"/>
</dbReference>
<evidence type="ECO:0000256" key="1">
    <source>
        <dbReference type="ARBA" id="ARBA00007905"/>
    </source>
</evidence>
<sequence>MRPQHVLGGTFKLLDGHEIPLVGFGTSPKTWLTGWKWSQLEMDTAIEAALGSGYRLFDTANFYDNDDVLSNAFNKLLPNFNLTREDIFITSKVEIIIPNIQENTHRILDKSIKAFEYLDLILIHYPKYEALAAPGIGPRRENDSKDNQNDRYEIYNVLEEYKDKGKILSIGVSNFEPRHIEELLPKVKYPPTVNQCEFHPHLCRPELKKYCQENGIFLQAHTSLARNNEELYNEHVLKELAAKYSTSLQHILLAFAYKQNVGVIPKSVNPERIRRNLKFLDIDLSDEDIKKLLTLDKGYKGHYTPCIQWNIL</sequence>
<name>A0A914DIZ8_9BILA</name>
<dbReference type="SUPFAM" id="SSF51430">
    <property type="entry name" value="NAD(P)-linked oxidoreductase"/>
    <property type="match status" value="1"/>
</dbReference>
<dbReference type="WBParaSite" id="ACRNAN_scaffold288.g8152.t1">
    <property type="protein sequence ID" value="ACRNAN_scaffold288.g8152.t1"/>
    <property type="gene ID" value="ACRNAN_scaffold288.g8152"/>
</dbReference>
<reference evidence="9" key="1">
    <citation type="submission" date="2022-11" db="UniProtKB">
        <authorList>
            <consortium name="WormBaseParasite"/>
        </authorList>
    </citation>
    <scope>IDENTIFICATION</scope>
</reference>
<dbReference type="Pfam" id="PF00248">
    <property type="entry name" value="Aldo_ket_red"/>
    <property type="match status" value="1"/>
</dbReference>
<dbReference type="Proteomes" id="UP000887540">
    <property type="component" value="Unplaced"/>
</dbReference>
<comment type="similarity">
    <text evidence="1">Belongs to the aldo/keto reductase family.</text>
</comment>
<dbReference type="FunFam" id="3.20.20.100:FF:000002">
    <property type="entry name" value="2,5-diketo-D-gluconic acid reductase A"/>
    <property type="match status" value="1"/>
</dbReference>
<dbReference type="InterPro" id="IPR036812">
    <property type="entry name" value="NAD(P)_OxRdtase_dom_sf"/>
</dbReference>
<keyword evidence="8" id="KW-1185">Reference proteome</keyword>
<evidence type="ECO:0000256" key="5">
    <source>
        <dbReference type="PIRSR" id="PIRSR000097-2"/>
    </source>
</evidence>
<dbReference type="Gene3D" id="3.20.20.100">
    <property type="entry name" value="NADP-dependent oxidoreductase domain"/>
    <property type="match status" value="1"/>
</dbReference>
<feature type="binding site" evidence="5">
    <location>
        <position position="124"/>
    </location>
    <ligand>
        <name>substrate</name>
    </ligand>
</feature>
<dbReference type="PANTHER" id="PTHR43827">
    <property type="entry name" value="2,5-DIKETO-D-GLUCONIC ACID REDUCTASE"/>
    <property type="match status" value="1"/>
</dbReference>
<dbReference type="InterPro" id="IPR020471">
    <property type="entry name" value="AKR"/>
</dbReference>
<evidence type="ECO:0000256" key="4">
    <source>
        <dbReference type="PIRSR" id="PIRSR000097-1"/>
    </source>
</evidence>
<keyword evidence="3" id="KW-0560">Oxidoreductase</keyword>
<dbReference type="PIRSF" id="PIRSF000097">
    <property type="entry name" value="AKR"/>
    <property type="match status" value="1"/>
</dbReference>